<keyword evidence="2" id="KW-0472">Membrane</keyword>
<keyword evidence="2" id="KW-1133">Transmembrane helix</keyword>
<evidence type="ECO:0000256" key="1">
    <source>
        <dbReference type="SAM" id="MobiDB-lite"/>
    </source>
</evidence>
<accession>A0A7R9Q2D0</accession>
<feature type="compositionally biased region" description="Basic and acidic residues" evidence="1">
    <location>
        <begin position="434"/>
        <end position="443"/>
    </location>
</feature>
<feature type="region of interest" description="Disordered" evidence="1">
    <location>
        <begin position="25"/>
        <end position="49"/>
    </location>
</feature>
<dbReference type="EMBL" id="CAJPIZ010006238">
    <property type="protein sequence ID" value="CAG2109359.1"/>
    <property type="molecule type" value="Genomic_DNA"/>
</dbReference>
<dbReference type="Proteomes" id="UP000759131">
    <property type="component" value="Unassembled WGS sequence"/>
</dbReference>
<keyword evidence="3" id="KW-0732">Signal</keyword>
<feature type="compositionally biased region" description="Gly residues" evidence="1">
    <location>
        <begin position="27"/>
        <end position="43"/>
    </location>
</feature>
<feature type="region of interest" description="Disordered" evidence="1">
    <location>
        <begin position="360"/>
        <end position="397"/>
    </location>
</feature>
<keyword evidence="5" id="KW-1185">Reference proteome</keyword>
<reference evidence="4" key="1">
    <citation type="submission" date="2020-11" db="EMBL/GenBank/DDBJ databases">
        <authorList>
            <person name="Tran Van P."/>
        </authorList>
    </citation>
    <scope>NUCLEOTIDE SEQUENCE</scope>
</reference>
<feature type="chain" id="PRO_5035592730" evidence="3">
    <location>
        <begin position="22"/>
        <end position="512"/>
    </location>
</feature>
<feature type="compositionally biased region" description="Gly residues" evidence="1">
    <location>
        <begin position="478"/>
        <end position="488"/>
    </location>
</feature>
<feature type="region of interest" description="Disordered" evidence="1">
    <location>
        <begin position="434"/>
        <end position="512"/>
    </location>
</feature>
<gene>
    <name evidence="4" type="ORF">OSB1V03_LOCUS9347</name>
</gene>
<proteinExistence type="predicted"/>
<feature type="compositionally biased region" description="Low complexity" evidence="1">
    <location>
        <begin position="360"/>
        <end position="371"/>
    </location>
</feature>
<dbReference type="EMBL" id="OC860813">
    <property type="protein sequence ID" value="CAD7628929.1"/>
    <property type="molecule type" value="Genomic_DNA"/>
</dbReference>
<keyword evidence="2" id="KW-0812">Transmembrane</keyword>
<evidence type="ECO:0000313" key="4">
    <source>
        <dbReference type="EMBL" id="CAD7628929.1"/>
    </source>
</evidence>
<dbReference type="AlphaFoldDB" id="A0A7R9Q2D0"/>
<sequence length="512" mass="53884">MLSFDTRFLWICLVVMSGATGQTSPAAGGGGGAGGGGTTGGGPQIASSTPAPGSSFDFCAIVSEKFAKNISRVFTMDDYILAGGDGTLFYIIKTNTSGPDWKYYFGRNASDFIPESKPFTDITGALYFGQQCKQGGGQDCSFMTAANYKALLVGQDNPVGSTPPKYAYQAYTVAVVADPDFVNQGVHKDPFVAVKDDSQMPWGLPAKSPISGTSKFFPIDTDYSYLGAAYDPTQQVVFVLTYHDILSNGILKSMLKRLPWIGSRLSQTLIHFWKLDGKGEAHYQTANAVRGYTALVSKSGNLFALERGKWYLLDIFEQKDPIPEKGTYETLEFFNCYKNSTFKLDKPILPVKPIPSPLASGHASNASGNSSETVAPLNPDATSPASSESPTAEPKKEEKSSPMLIILIIVIVIVIVIIIVIICCLFCCMKGKGKDDEKDKEAKPGSPKAGSKVGSKVGSTTGGAKAASTTGAAKSSTGGAGAGGGSKAGGVKPTKSLAMKSTSSVASVRSTH</sequence>
<feature type="compositionally biased region" description="Polar residues" evidence="1">
    <location>
        <begin position="499"/>
        <end position="512"/>
    </location>
</feature>
<feature type="compositionally biased region" description="Low complexity" evidence="1">
    <location>
        <begin position="381"/>
        <end position="392"/>
    </location>
</feature>
<evidence type="ECO:0000256" key="3">
    <source>
        <dbReference type="SAM" id="SignalP"/>
    </source>
</evidence>
<evidence type="ECO:0000256" key="2">
    <source>
        <dbReference type="SAM" id="Phobius"/>
    </source>
</evidence>
<feature type="compositionally biased region" description="Low complexity" evidence="1">
    <location>
        <begin position="458"/>
        <end position="477"/>
    </location>
</feature>
<organism evidence="4">
    <name type="scientific">Medioppia subpectinata</name>
    <dbReference type="NCBI Taxonomy" id="1979941"/>
    <lineage>
        <taxon>Eukaryota</taxon>
        <taxon>Metazoa</taxon>
        <taxon>Ecdysozoa</taxon>
        <taxon>Arthropoda</taxon>
        <taxon>Chelicerata</taxon>
        <taxon>Arachnida</taxon>
        <taxon>Acari</taxon>
        <taxon>Acariformes</taxon>
        <taxon>Sarcoptiformes</taxon>
        <taxon>Oribatida</taxon>
        <taxon>Brachypylina</taxon>
        <taxon>Oppioidea</taxon>
        <taxon>Oppiidae</taxon>
        <taxon>Medioppia</taxon>
    </lineage>
</organism>
<feature type="transmembrane region" description="Helical" evidence="2">
    <location>
        <begin position="403"/>
        <end position="428"/>
    </location>
</feature>
<name>A0A7R9Q2D0_9ACAR</name>
<evidence type="ECO:0000313" key="5">
    <source>
        <dbReference type="Proteomes" id="UP000759131"/>
    </source>
</evidence>
<protein>
    <submittedName>
        <fullName evidence="4">Uncharacterized protein</fullName>
    </submittedName>
</protein>
<feature type="signal peptide" evidence="3">
    <location>
        <begin position="1"/>
        <end position="21"/>
    </location>
</feature>